<dbReference type="InterPro" id="IPR015422">
    <property type="entry name" value="PyrdxlP-dep_Trfase_small"/>
</dbReference>
<dbReference type="Pfam" id="PF00202">
    <property type="entry name" value="Aminotran_3"/>
    <property type="match status" value="1"/>
</dbReference>
<dbReference type="InterPro" id="IPR015424">
    <property type="entry name" value="PyrdxlP-dep_Trfase"/>
</dbReference>
<dbReference type="RefSeq" id="WP_255158271.1">
    <property type="nucleotide sequence ID" value="NZ_CP101497.1"/>
</dbReference>
<name>A0ABY5FSZ6_9MICO</name>
<reference evidence="4" key="1">
    <citation type="submission" date="2022-07" db="EMBL/GenBank/DDBJ databases">
        <title>Taxonomic analysis of Microcella humidisoli nov. sp., isolated from riverside soil.</title>
        <authorList>
            <person name="Molina K.M."/>
            <person name="Kim S.B."/>
        </authorList>
    </citation>
    <scope>NUCLEOTIDE SEQUENCE</scope>
    <source>
        <strain evidence="4">MMS21-STM10</strain>
    </source>
</reference>
<evidence type="ECO:0000256" key="1">
    <source>
        <dbReference type="ARBA" id="ARBA00008954"/>
    </source>
</evidence>
<dbReference type="PIRSF" id="PIRSF000521">
    <property type="entry name" value="Transaminase_4ab_Lys_Orn"/>
    <property type="match status" value="1"/>
</dbReference>
<dbReference type="Proteomes" id="UP001060039">
    <property type="component" value="Chromosome"/>
</dbReference>
<keyword evidence="2 3" id="KW-0663">Pyridoxal phosphate</keyword>
<dbReference type="CDD" id="cd00610">
    <property type="entry name" value="OAT_like"/>
    <property type="match status" value="1"/>
</dbReference>
<evidence type="ECO:0000313" key="4">
    <source>
        <dbReference type="EMBL" id="UTT61410.1"/>
    </source>
</evidence>
<dbReference type="GO" id="GO:0008483">
    <property type="term" value="F:transaminase activity"/>
    <property type="evidence" value="ECO:0007669"/>
    <property type="project" value="UniProtKB-KW"/>
</dbReference>
<sequence>MIGPATYYRPEHRASLDERTRALVDRREAVLSPGYRLFYAHPVEFVRGSGTKLYTRDGDEYLDVYNNVPSVGHAHPRVTAAIAEQSALLNTHTRYLHEGLIDYAELLLGSFPAALDTLTLVCTGSEANDLALRVATHATGHRGVIVTENAYHGVTTEIAAISPSLGGADSLADWVRPVRPPVGDGTAMLRDARAAIAELQAAGHGVAALIVDTAFASDGFIPPSPGTRAALVAVQRLVHDAGGLVIADEVQPGFGRLGIGGPGSGDGAASLWGFPRHGLEPDLVTIGKPMANGQPVAGLVARRALMQAFGERVRYFNTFAGTPVAVAAARATWDVLHEDRLPEHAAVVGTELRGMLDELATRHDRLRGVRGSGLYLGVDIVDPATGDPDSPAAVNLVGALRERRILISASGRDNAALKLRPPLPFSRADAERFITEFDAALSELG</sequence>
<dbReference type="InterPro" id="IPR005814">
    <property type="entry name" value="Aminotrans_3"/>
</dbReference>
<dbReference type="PANTHER" id="PTHR45688">
    <property type="match status" value="1"/>
</dbReference>
<dbReference type="SUPFAM" id="SSF53383">
    <property type="entry name" value="PLP-dependent transferases"/>
    <property type="match status" value="1"/>
</dbReference>
<comment type="similarity">
    <text evidence="1 3">Belongs to the class-III pyridoxal-phosphate-dependent aminotransferase family.</text>
</comment>
<dbReference type="InterPro" id="IPR015421">
    <property type="entry name" value="PyrdxlP-dep_Trfase_major"/>
</dbReference>
<accession>A0ABY5FSZ6</accession>
<evidence type="ECO:0000256" key="3">
    <source>
        <dbReference type="RuleBase" id="RU003560"/>
    </source>
</evidence>
<keyword evidence="4" id="KW-0808">Transferase</keyword>
<protein>
    <submittedName>
        <fullName evidence="4">Aminotransferase class III-fold pyridoxal phosphate-dependent enzyme</fullName>
    </submittedName>
</protein>
<dbReference type="PANTHER" id="PTHR45688:SF13">
    <property type="entry name" value="ALANINE--GLYOXYLATE AMINOTRANSFERASE 2-LIKE"/>
    <property type="match status" value="1"/>
</dbReference>
<dbReference type="Gene3D" id="3.90.1150.10">
    <property type="entry name" value="Aspartate Aminotransferase, domain 1"/>
    <property type="match status" value="1"/>
</dbReference>
<dbReference type="EMBL" id="CP101497">
    <property type="protein sequence ID" value="UTT61410.1"/>
    <property type="molecule type" value="Genomic_DNA"/>
</dbReference>
<keyword evidence="5" id="KW-1185">Reference proteome</keyword>
<proteinExistence type="inferred from homology"/>
<evidence type="ECO:0000256" key="2">
    <source>
        <dbReference type="ARBA" id="ARBA00022898"/>
    </source>
</evidence>
<dbReference type="Gene3D" id="3.40.640.10">
    <property type="entry name" value="Type I PLP-dependent aspartate aminotransferase-like (Major domain)"/>
    <property type="match status" value="1"/>
</dbReference>
<gene>
    <name evidence="4" type="ORF">NNL39_06850</name>
</gene>
<evidence type="ECO:0000313" key="5">
    <source>
        <dbReference type="Proteomes" id="UP001060039"/>
    </source>
</evidence>
<keyword evidence="4" id="KW-0032">Aminotransferase</keyword>
<organism evidence="4 5">
    <name type="scientific">Microcella humidisoli</name>
    <dbReference type="NCBI Taxonomy" id="2963406"/>
    <lineage>
        <taxon>Bacteria</taxon>
        <taxon>Bacillati</taxon>
        <taxon>Actinomycetota</taxon>
        <taxon>Actinomycetes</taxon>
        <taxon>Micrococcales</taxon>
        <taxon>Microbacteriaceae</taxon>
        <taxon>Microcella</taxon>
    </lineage>
</organism>